<accession>A0ABP8UY67</accession>
<dbReference type="RefSeq" id="WP_345194215.1">
    <property type="nucleotide sequence ID" value="NZ_BAABFL010000081.1"/>
</dbReference>
<protein>
    <submittedName>
        <fullName evidence="1">Uncharacterized protein</fullName>
    </submittedName>
</protein>
<reference evidence="2" key="1">
    <citation type="journal article" date="2019" name="Int. J. Syst. Evol. Microbiol.">
        <title>The Global Catalogue of Microorganisms (GCM) 10K type strain sequencing project: providing services to taxonomists for standard genome sequencing and annotation.</title>
        <authorList>
            <consortium name="The Broad Institute Genomics Platform"/>
            <consortium name="The Broad Institute Genome Sequencing Center for Infectious Disease"/>
            <person name="Wu L."/>
            <person name="Ma J."/>
        </authorList>
    </citation>
    <scope>NUCLEOTIDE SEQUENCE [LARGE SCALE GENOMIC DNA]</scope>
    <source>
        <strain evidence="2">JCM 17805</strain>
    </source>
</reference>
<gene>
    <name evidence="1" type="ORF">GCM10023116_08210</name>
</gene>
<keyword evidence="2" id="KW-1185">Reference proteome</keyword>
<evidence type="ECO:0000313" key="2">
    <source>
        <dbReference type="Proteomes" id="UP001500604"/>
    </source>
</evidence>
<dbReference type="EMBL" id="BAABFL010000081">
    <property type="protein sequence ID" value="GAA4648552.1"/>
    <property type="molecule type" value="Genomic_DNA"/>
</dbReference>
<evidence type="ECO:0000313" key="1">
    <source>
        <dbReference type="EMBL" id="GAA4648552.1"/>
    </source>
</evidence>
<proteinExistence type="predicted"/>
<organism evidence="1 2">
    <name type="scientific">Kistimonas scapharcae</name>
    <dbReference type="NCBI Taxonomy" id="1036133"/>
    <lineage>
        <taxon>Bacteria</taxon>
        <taxon>Pseudomonadati</taxon>
        <taxon>Pseudomonadota</taxon>
        <taxon>Gammaproteobacteria</taxon>
        <taxon>Oceanospirillales</taxon>
        <taxon>Endozoicomonadaceae</taxon>
        <taxon>Kistimonas</taxon>
    </lineage>
</organism>
<sequence length="125" mass="14507">MELVWLLTGAIALYWLDRYQDQIADRMAGEAFDQVSETRNGKTYCGKTAIIHRKKHIGHVFMPLFPSLDHDIKALCQTEDNHWFWYHAQIKNMKLVHTEINPVSIEAALEAMDEDETGTCREEKS</sequence>
<comment type="caution">
    <text evidence="1">The sequence shown here is derived from an EMBL/GenBank/DDBJ whole genome shotgun (WGS) entry which is preliminary data.</text>
</comment>
<dbReference type="Proteomes" id="UP001500604">
    <property type="component" value="Unassembled WGS sequence"/>
</dbReference>
<name>A0ABP8UY67_9GAMM</name>